<comment type="caution">
    <text evidence="1">The sequence shown here is derived from an EMBL/GenBank/DDBJ whole genome shotgun (WGS) entry which is preliminary data.</text>
</comment>
<sequence>MVTALERMTYIRQLHKEVLDCIYIKQKKVFQEEITRLVVINRNLLGCETYSFRFNYEWYTIGHEVPWQDAKKYNREIHPSLMEEINNLFQTKTFTERTIESDISNLIGNILKESQNTIDLSKLLPVGFFNSLDNEIFDIGNPLPDKR</sequence>
<gene>
    <name evidence="1" type="ORF">S01H1_64268</name>
</gene>
<dbReference type="EMBL" id="BARS01042353">
    <property type="protein sequence ID" value="GAG41269.1"/>
    <property type="molecule type" value="Genomic_DNA"/>
</dbReference>
<proteinExistence type="predicted"/>
<feature type="non-terminal residue" evidence="1">
    <location>
        <position position="147"/>
    </location>
</feature>
<dbReference type="AlphaFoldDB" id="X0XDJ6"/>
<protein>
    <submittedName>
        <fullName evidence="1">Uncharacterized protein</fullName>
    </submittedName>
</protein>
<organism evidence="1">
    <name type="scientific">marine sediment metagenome</name>
    <dbReference type="NCBI Taxonomy" id="412755"/>
    <lineage>
        <taxon>unclassified sequences</taxon>
        <taxon>metagenomes</taxon>
        <taxon>ecological metagenomes</taxon>
    </lineage>
</organism>
<evidence type="ECO:0000313" key="1">
    <source>
        <dbReference type="EMBL" id="GAG41269.1"/>
    </source>
</evidence>
<name>X0XDJ6_9ZZZZ</name>
<reference evidence="1" key="1">
    <citation type="journal article" date="2014" name="Front. Microbiol.">
        <title>High frequency of phylogenetically diverse reductive dehalogenase-homologous genes in deep subseafloor sedimentary metagenomes.</title>
        <authorList>
            <person name="Kawai M."/>
            <person name="Futagami T."/>
            <person name="Toyoda A."/>
            <person name="Takaki Y."/>
            <person name="Nishi S."/>
            <person name="Hori S."/>
            <person name="Arai W."/>
            <person name="Tsubouchi T."/>
            <person name="Morono Y."/>
            <person name="Uchiyama I."/>
            <person name="Ito T."/>
            <person name="Fujiyama A."/>
            <person name="Inagaki F."/>
            <person name="Takami H."/>
        </authorList>
    </citation>
    <scope>NUCLEOTIDE SEQUENCE</scope>
    <source>
        <strain evidence="1">Expedition CK06-06</strain>
    </source>
</reference>
<accession>X0XDJ6</accession>